<evidence type="ECO:0000313" key="7">
    <source>
        <dbReference type="Proteomes" id="UP000620874"/>
    </source>
</evidence>
<dbReference type="Pfam" id="PF00216">
    <property type="entry name" value="Bac_DNA_binding"/>
    <property type="match status" value="1"/>
</dbReference>
<proteinExistence type="inferred from homology"/>
<protein>
    <submittedName>
        <fullName evidence="6">HU family DNA-binding protein</fullName>
    </submittedName>
</protein>
<dbReference type="PANTHER" id="PTHR33175">
    <property type="entry name" value="DNA-BINDING PROTEIN HU"/>
    <property type="match status" value="1"/>
</dbReference>
<dbReference type="InterPro" id="IPR000119">
    <property type="entry name" value="Hist_DNA-bd"/>
</dbReference>
<dbReference type="PANTHER" id="PTHR33175:SF2">
    <property type="entry name" value="INTEGRATION HOST FACTOR SUBUNIT ALPHA"/>
    <property type="match status" value="1"/>
</dbReference>
<comment type="similarity">
    <text evidence="1">Belongs to the bacterial histone-like protein family.</text>
</comment>
<dbReference type="Gene3D" id="3.10.350.10">
    <property type="entry name" value="LysM domain"/>
    <property type="match status" value="1"/>
</dbReference>
<feature type="transmembrane region" description="Helical" evidence="4">
    <location>
        <begin position="178"/>
        <end position="200"/>
    </location>
</feature>
<accession>A0ABR8Y9L1</accession>
<organism evidence="6 7">
    <name type="scientific">Phocaeicola intestinalis</name>
    <dbReference type="NCBI Taxonomy" id="2762212"/>
    <lineage>
        <taxon>Bacteria</taxon>
        <taxon>Pseudomonadati</taxon>
        <taxon>Bacteroidota</taxon>
        <taxon>Bacteroidia</taxon>
        <taxon>Bacteroidales</taxon>
        <taxon>Bacteroidaceae</taxon>
        <taxon>Phocaeicola</taxon>
    </lineage>
</organism>
<evidence type="ECO:0000259" key="5">
    <source>
        <dbReference type="PROSITE" id="PS51782"/>
    </source>
</evidence>
<dbReference type="InterPro" id="IPR010992">
    <property type="entry name" value="IHF-like_DNA-bd_dom_sf"/>
</dbReference>
<evidence type="ECO:0000256" key="3">
    <source>
        <dbReference type="SAM" id="MobiDB-lite"/>
    </source>
</evidence>
<keyword evidence="2 6" id="KW-0238">DNA-binding</keyword>
<evidence type="ECO:0000256" key="1">
    <source>
        <dbReference type="ARBA" id="ARBA00010529"/>
    </source>
</evidence>
<name>A0ABR8Y9L1_9BACT</name>
<dbReference type="PROSITE" id="PS51782">
    <property type="entry name" value="LYSM"/>
    <property type="match status" value="1"/>
</dbReference>
<dbReference type="Gene3D" id="4.10.520.10">
    <property type="entry name" value="IHF-like DNA-binding proteins"/>
    <property type="match status" value="1"/>
</dbReference>
<reference evidence="6 7" key="1">
    <citation type="submission" date="2020-08" db="EMBL/GenBank/DDBJ databases">
        <title>A Genomic Blueprint of the Chicken Gut Microbiome.</title>
        <authorList>
            <person name="Gilroy R."/>
            <person name="Ravi A."/>
            <person name="Getino M."/>
            <person name="Pursley I."/>
            <person name="Horton D.L."/>
            <person name="Alikhan N.-F."/>
            <person name="Baker D."/>
            <person name="Gharbi K."/>
            <person name="Hall N."/>
            <person name="Watson M."/>
            <person name="Adriaenssens E.M."/>
            <person name="Foster-Nyarko E."/>
            <person name="Jarju S."/>
            <person name="Secka A."/>
            <person name="Antonio M."/>
            <person name="Oren A."/>
            <person name="Chaudhuri R."/>
            <person name="La Ragione R.M."/>
            <person name="Hildebrand F."/>
            <person name="Pallen M.J."/>
        </authorList>
    </citation>
    <scope>NUCLEOTIDE SEQUENCE [LARGE SCALE GENOMIC DNA]</scope>
    <source>
        <strain evidence="6 7">Sa1CVN1</strain>
    </source>
</reference>
<dbReference type="SMART" id="SM00257">
    <property type="entry name" value="LysM"/>
    <property type="match status" value="1"/>
</dbReference>
<keyword evidence="7" id="KW-1185">Reference proteome</keyword>
<dbReference type="EMBL" id="JACSPP010000032">
    <property type="protein sequence ID" value="MBD8040885.1"/>
    <property type="molecule type" value="Genomic_DNA"/>
</dbReference>
<feature type="compositionally biased region" description="Basic and acidic residues" evidence="3">
    <location>
        <begin position="122"/>
        <end position="136"/>
    </location>
</feature>
<evidence type="ECO:0000256" key="2">
    <source>
        <dbReference type="ARBA" id="ARBA00023125"/>
    </source>
</evidence>
<keyword evidence="4" id="KW-0812">Transmembrane</keyword>
<sequence>MDDKFTKEELVMLLAQRHQMEEADAEAFVEAFFALIKETLATDKYVKIKGLGTFKLIDSDDGNAGRSCLSFMPDVSMRELVNKPFSHFETVLLNESAHFDDMIEEEEKAIASEEAQMEIPASDEREPAAFEPEVHPEPLQQTEGMKPETEEEKYEPVPLFPENRFDVEKQKQKPRLPWCFIASVLLIGVIIGGIMGWVLFSGRRYIPDSVVKVLSETRQELKGTVVSEQAMTVDSLPASKHRETVGLPSSPLCLSDTVRYDIVGTLATHTLRRGESLARLALRYYGNKNLWTYLARYNREILKDVNDIPVGTSIRVPKLVPKR</sequence>
<comment type="caution">
    <text evidence="6">The sequence shown here is derived from an EMBL/GenBank/DDBJ whole genome shotgun (WGS) entry which is preliminary data.</text>
</comment>
<dbReference type="SUPFAM" id="SSF47729">
    <property type="entry name" value="IHF-like DNA-binding proteins"/>
    <property type="match status" value="1"/>
</dbReference>
<keyword evidence="4" id="KW-1133">Transmembrane helix</keyword>
<dbReference type="GO" id="GO:0003677">
    <property type="term" value="F:DNA binding"/>
    <property type="evidence" value="ECO:0007669"/>
    <property type="project" value="UniProtKB-KW"/>
</dbReference>
<dbReference type="RefSeq" id="WP_191764305.1">
    <property type="nucleotide sequence ID" value="NZ_JACSPP010000032.1"/>
</dbReference>
<gene>
    <name evidence="6" type="ORF">H9625_10645</name>
</gene>
<evidence type="ECO:0000313" key="6">
    <source>
        <dbReference type="EMBL" id="MBD8040885.1"/>
    </source>
</evidence>
<dbReference type="InterPro" id="IPR036779">
    <property type="entry name" value="LysM_dom_sf"/>
</dbReference>
<dbReference type="InterPro" id="IPR018392">
    <property type="entry name" value="LysM"/>
</dbReference>
<keyword evidence="4" id="KW-0472">Membrane</keyword>
<feature type="domain" description="LysM" evidence="5">
    <location>
        <begin position="267"/>
        <end position="316"/>
    </location>
</feature>
<feature type="region of interest" description="Disordered" evidence="3">
    <location>
        <begin position="119"/>
        <end position="158"/>
    </location>
</feature>
<evidence type="ECO:0000256" key="4">
    <source>
        <dbReference type="SAM" id="Phobius"/>
    </source>
</evidence>
<dbReference type="Proteomes" id="UP000620874">
    <property type="component" value="Unassembled WGS sequence"/>
</dbReference>